<dbReference type="Proteomes" id="UP001280581">
    <property type="component" value="Unassembled WGS sequence"/>
</dbReference>
<comment type="caution">
    <text evidence="1">The sequence shown here is derived from an EMBL/GenBank/DDBJ whole genome shotgun (WGS) entry which is preliminary data.</text>
</comment>
<sequence length="246" mass="28336">MSSFTEAQKSALSKHIDIYQADPDVRNWEWINRWKLIFDQSKVSLCIQWYSEDRFKIEKHICKVPKNVLMAVSPTFADHCSRDPGLITLTFDVGNMDEFSREHHGIAIRQLGVWLDDLCATGGENLQAPTFYSNVALWHVARQLGMGMYLPLDTTELVRGAKNYILQPWQITELLFISSIERNATRPIIPRDDPLLCHLAKQLVNLRPHLCASEKDDVEKWLWNDDNGALRAATYRLMRKKGIVSP</sequence>
<dbReference type="AlphaFoldDB" id="A0AAN6LR37"/>
<gene>
    <name evidence="1" type="ORF">GRF29_216g425707</name>
</gene>
<protein>
    <submittedName>
        <fullName evidence="1">Uncharacterized protein</fullName>
    </submittedName>
</protein>
<evidence type="ECO:0000313" key="2">
    <source>
        <dbReference type="Proteomes" id="UP001280581"/>
    </source>
</evidence>
<evidence type="ECO:0000313" key="1">
    <source>
        <dbReference type="EMBL" id="KAK3197513.1"/>
    </source>
</evidence>
<proteinExistence type="predicted"/>
<organism evidence="1 2">
    <name type="scientific">Pseudopithomyces chartarum</name>
    <dbReference type="NCBI Taxonomy" id="1892770"/>
    <lineage>
        <taxon>Eukaryota</taxon>
        <taxon>Fungi</taxon>
        <taxon>Dikarya</taxon>
        <taxon>Ascomycota</taxon>
        <taxon>Pezizomycotina</taxon>
        <taxon>Dothideomycetes</taxon>
        <taxon>Pleosporomycetidae</taxon>
        <taxon>Pleosporales</taxon>
        <taxon>Massarineae</taxon>
        <taxon>Didymosphaeriaceae</taxon>
        <taxon>Pseudopithomyces</taxon>
    </lineage>
</organism>
<accession>A0AAN6LR37</accession>
<dbReference type="EMBL" id="WVTA01000018">
    <property type="protein sequence ID" value="KAK3197513.1"/>
    <property type="molecule type" value="Genomic_DNA"/>
</dbReference>
<keyword evidence="2" id="KW-1185">Reference proteome</keyword>
<name>A0AAN6LR37_9PLEO</name>
<reference evidence="1 2" key="1">
    <citation type="submission" date="2021-02" db="EMBL/GenBank/DDBJ databases">
        <title>Genome assembly of Pseudopithomyces chartarum.</title>
        <authorList>
            <person name="Jauregui R."/>
            <person name="Singh J."/>
            <person name="Voisey C."/>
        </authorList>
    </citation>
    <scope>NUCLEOTIDE SEQUENCE [LARGE SCALE GENOMIC DNA]</scope>
    <source>
        <strain evidence="1 2">AGR01</strain>
    </source>
</reference>